<reference evidence="1" key="1">
    <citation type="submission" date="2023-03" db="UniProtKB">
        <authorList>
            <consortium name="EnsemblPlants"/>
        </authorList>
    </citation>
    <scope>IDENTIFICATION</scope>
</reference>
<dbReference type="Gramene" id="MELO3C030772.2.1">
    <property type="protein sequence ID" value="MELO3C030772.2.1"/>
    <property type="gene ID" value="MELO3C030772.2"/>
</dbReference>
<protein>
    <submittedName>
        <fullName evidence="1">Uncharacterized protein</fullName>
    </submittedName>
</protein>
<accession>A0A9I9E9S9</accession>
<proteinExistence type="predicted"/>
<name>A0A9I9E9S9_CUCME</name>
<dbReference type="AlphaFoldDB" id="A0A9I9E9S9"/>
<dbReference type="EnsemblPlants" id="MELO3C030772.2.1">
    <property type="protein sequence ID" value="MELO3C030772.2.1"/>
    <property type="gene ID" value="MELO3C030772.2"/>
</dbReference>
<sequence>MSEIIHRKLDLHALRIQQNRQISVEKSVVDQLRAVFRSKLTGSPKWGVTIGQSQGLRLPGGPWYGATTKRITAIEEMATS</sequence>
<evidence type="ECO:0000313" key="1">
    <source>
        <dbReference type="EnsemblPlants" id="MELO3C030772.2.1"/>
    </source>
</evidence>
<organism evidence="1">
    <name type="scientific">Cucumis melo</name>
    <name type="common">Muskmelon</name>
    <dbReference type="NCBI Taxonomy" id="3656"/>
    <lineage>
        <taxon>Eukaryota</taxon>
        <taxon>Viridiplantae</taxon>
        <taxon>Streptophyta</taxon>
        <taxon>Embryophyta</taxon>
        <taxon>Tracheophyta</taxon>
        <taxon>Spermatophyta</taxon>
        <taxon>Magnoliopsida</taxon>
        <taxon>eudicotyledons</taxon>
        <taxon>Gunneridae</taxon>
        <taxon>Pentapetalae</taxon>
        <taxon>rosids</taxon>
        <taxon>fabids</taxon>
        <taxon>Cucurbitales</taxon>
        <taxon>Cucurbitaceae</taxon>
        <taxon>Benincaseae</taxon>
        <taxon>Cucumis</taxon>
    </lineage>
</organism>